<reference evidence="3 4" key="1">
    <citation type="submission" date="2015-01" db="EMBL/GenBank/DDBJ databases">
        <title>The Genome Sequence of Fonsecaea multimorphosa CBS 102226.</title>
        <authorList>
            <consortium name="The Broad Institute Genomics Platform"/>
            <person name="Cuomo C."/>
            <person name="de Hoog S."/>
            <person name="Gorbushina A."/>
            <person name="Stielow B."/>
            <person name="Teixiera M."/>
            <person name="Abouelleil A."/>
            <person name="Chapman S.B."/>
            <person name="Priest M."/>
            <person name="Young S.K."/>
            <person name="Wortman J."/>
            <person name="Nusbaum C."/>
            <person name="Birren B."/>
        </authorList>
    </citation>
    <scope>NUCLEOTIDE SEQUENCE [LARGE SCALE GENOMIC DNA]</scope>
    <source>
        <strain evidence="3 4">CBS 102226</strain>
    </source>
</reference>
<feature type="transmembrane region" description="Helical" evidence="2">
    <location>
        <begin position="49"/>
        <end position="74"/>
    </location>
</feature>
<keyword evidence="2" id="KW-0812">Transmembrane</keyword>
<organism evidence="3 4">
    <name type="scientific">Fonsecaea multimorphosa CBS 102226</name>
    <dbReference type="NCBI Taxonomy" id="1442371"/>
    <lineage>
        <taxon>Eukaryota</taxon>
        <taxon>Fungi</taxon>
        <taxon>Dikarya</taxon>
        <taxon>Ascomycota</taxon>
        <taxon>Pezizomycotina</taxon>
        <taxon>Eurotiomycetes</taxon>
        <taxon>Chaetothyriomycetidae</taxon>
        <taxon>Chaetothyriales</taxon>
        <taxon>Herpotrichiellaceae</taxon>
        <taxon>Fonsecaea</taxon>
    </lineage>
</organism>
<gene>
    <name evidence="3" type="ORF">Z520_01252</name>
</gene>
<dbReference type="RefSeq" id="XP_016636909.1">
    <property type="nucleotide sequence ID" value="XM_016771770.1"/>
</dbReference>
<feature type="region of interest" description="Disordered" evidence="1">
    <location>
        <begin position="170"/>
        <end position="191"/>
    </location>
</feature>
<dbReference type="Proteomes" id="UP000053411">
    <property type="component" value="Unassembled WGS sequence"/>
</dbReference>
<accession>A0A0D2J092</accession>
<keyword evidence="2" id="KW-1133">Transmembrane helix</keyword>
<evidence type="ECO:0000313" key="4">
    <source>
        <dbReference type="Proteomes" id="UP000053411"/>
    </source>
</evidence>
<evidence type="ECO:0000256" key="1">
    <source>
        <dbReference type="SAM" id="MobiDB-lite"/>
    </source>
</evidence>
<proteinExistence type="predicted"/>
<dbReference type="OrthoDB" id="4540831at2759"/>
<dbReference type="EMBL" id="KN848063">
    <property type="protein sequence ID" value="KIY02787.1"/>
    <property type="molecule type" value="Genomic_DNA"/>
</dbReference>
<dbReference type="GeneID" id="27706998"/>
<evidence type="ECO:0000256" key="2">
    <source>
        <dbReference type="SAM" id="Phobius"/>
    </source>
</evidence>
<evidence type="ECO:0000313" key="3">
    <source>
        <dbReference type="EMBL" id="KIY02787.1"/>
    </source>
</evidence>
<dbReference type="AlphaFoldDB" id="A0A0D2J092"/>
<name>A0A0D2J092_9EURO</name>
<dbReference type="VEuPathDB" id="FungiDB:Z520_01252"/>
<keyword evidence="2" id="KW-0472">Membrane</keyword>
<sequence length="217" mass="22434">MGVKQATQGLSSMEGQIHLPLGTSSRSYPPYIWQGRSSRLENIPSPTNIIILFNPSALFCLALLTPFAHVLAVSSVFSQFFGATTASPPSATESLYLFTICMNAIHGLPALTGLPRSESIQLEQEAVDAVCAGCSGLGQTRIDSCCAQATSSACFDQFAANAAQTTPASASATPTALTGDSSPTSSSSSNGGVMVQNKDLIASSFIGAIIGFVGWML</sequence>
<keyword evidence="4" id="KW-1185">Reference proteome</keyword>
<feature type="compositionally biased region" description="Low complexity" evidence="1">
    <location>
        <begin position="170"/>
        <end position="189"/>
    </location>
</feature>
<protein>
    <submittedName>
        <fullName evidence="3">Uncharacterized protein</fullName>
    </submittedName>
</protein>